<comment type="caution">
    <text evidence="3">The sequence shown here is derived from an EMBL/GenBank/DDBJ whole genome shotgun (WGS) entry which is preliminary data.</text>
</comment>
<gene>
    <name evidence="3" type="ORF">B0O44_10990</name>
</gene>
<dbReference type="InterPro" id="IPR021255">
    <property type="entry name" value="DUF2807"/>
</dbReference>
<accession>A0A318UAN3</accession>
<dbReference type="Pfam" id="PF10988">
    <property type="entry name" value="DUF2807"/>
    <property type="match status" value="1"/>
</dbReference>
<name>A0A318UAN3_9SPHI</name>
<feature type="chain" id="PRO_5016414859" evidence="1">
    <location>
        <begin position="22"/>
        <end position="242"/>
    </location>
</feature>
<proteinExistence type="predicted"/>
<feature type="signal peptide" evidence="1">
    <location>
        <begin position="1"/>
        <end position="21"/>
    </location>
</feature>
<dbReference type="Proteomes" id="UP000248198">
    <property type="component" value="Unassembled WGS sequence"/>
</dbReference>
<dbReference type="Gene3D" id="2.160.20.120">
    <property type="match status" value="1"/>
</dbReference>
<dbReference type="AlphaFoldDB" id="A0A318UAN3"/>
<sequence>MKRSHTIFFAAVLLATSAANLAFSTKNVHPVTKMTRFQVSGYDGVAIGGPLKAYIKIGNQESIRFEGDQDAIAELTTEVKNGVLEIKPKTKWNEWNKLFRNAKVQVYITAKKINKLVMSGSGSIDMESPVNGTDLNVILSGSGHIKANANVNELKAVISGSGDISMSGKTDHSNVVVTGSGNFGGKGISAESLKAVISGSGEIAMSVSKTLTATITGSGTVHYSGNPEIHKVIVGSGSITKD</sequence>
<protein>
    <submittedName>
        <fullName evidence="3">Putative autotransporter adhesin-like protein</fullName>
    </submittedName>
</protein>
<dbReference type="RefSeq" id="WP_110834182.1">
    <property type="nucleotide sequence ID" value="NZ_QKLU01000009.1"/>
</dbReference>
<evidence type="ECO:0000313" key="3">
    <source>
        <dbReference type="EMBL" id="PYF69999.1"/>
    </source>
</evidence>
<dbReference type="PANTHER" id="PTHR39200:SF1">
    <property type="entry name" value="AUTO-TRANSPORTER ADHESIN HEAD GIN DOMAIN-CONTAINING PROTEIN-RELATED"/>
    <property type="match status" value="1"/>
</dbReference>
<evidence type="ECO:0000259" key="2">
    <source>
        <dbReference type="Pfam" id="PF10988"/>
    </source>
</evidence>
<dbReference type="PANTHER" id="PTHR39200">
    <property type="entry name" value="HYPOTHETICAL EXPORTED PROTEIN"/>
    <property type="match status" value="1"/>
</dbReference>
<organism evidence="3 4">
    <name type="scientific">Pedobacter nutrimenti</name>
    <dbReference type="NCBI Taxonomy" id="1241337"/>
    <lineage>
        <taxon>Bacteria</taxon>
        <taxon>Pseudomonadati</taxon>
        <taxon>Bacteroidota</taxon>
        <taxon>Sphingobacteriia</taxon>
        <taxon>Sphingobacteriales</taxon>
        <taxon>Sphingobacteriaceae</taxon>
        <taxon>Pedobacter</taxon>
    </lineage>
</organism>
<dbReference type="OrthoDB" id="794214at2"/>
<feature type="domain" description="Putative auto-transporter adhesin head GIN" evidence="2">
    <location>
        <begin position="42"/>
        <end position="227"/>
    </location>
</feature>
<reference evidence="3 4" key="1">
    <citation type="submission" date="2018-06" db="EMBL/GenBank/DDBJ databases">
        <title>Genomic Encyclopedia of Archaeal and Bacterial Type Strains, Phase II (KMG-II): from individual species to whole genera.</title>
        <authorList>
            <person name="Goeker M."/>
        </authorList>
    </citation>
    <scope>NUCLEOTIDE SEQUENCE [LARGE SCALE GENOMIC DNA]</scope>
    <source>
        <strain evidence="3 4">DSM 27372</strain>
    </source>
</reference>
<dbReference type="EMBL" id="QKLU01000009">
    <property type="protein sequence ID" value="PYF69999.1"/>
    <property type="molecule type" value="Genomic_DNA"/>
</dbReference>
<keyword evidence="1" id="KW-0732">Signal</keyword>
<evidence type="ECO:0000256" key="1">
    <source>
        <dbReference type="SAM" id="SignalP"/>
    </source>
</evidence>
<keyword evidence="4" id="KW-1185">Reference proteome</keyword>
<evidence type="ECO:0000313" key="4">
    <source>
        <dbReference type="Proteomes" id="UP000248198"/>
    </source>
</evidence>